<dbReference type="PIRSF" id="PIRSF016049">
    <property type="entry name" value="Man_dehyd"/>
    <property type="match status" value="1"/>
</dbReference>
<comment type="pathway">
    <text evidence="3 9">Carbohydrate metabolism; pentose and glucuronate interconversion.</text>
</comment>
<dbReference type="UniPathway" id="UPA00246"/>
<dbReference type="GO" id="GO:0030145">
    <property type="term" value="F:manganese ion binding"/>
    <property type="evidence" value="ECO:0007669"/>
    <property type="project" value="TreeGrafter"/>
</dbReference>
<evidence type="ECO:0000256" key="1">
    <source>
        <dbReference type="ARBA" id="ARBA00001794"/>
    </source>
</evidence>
<dbReference type="OrthoDB" id="9780250at2"/>
<evidence type="ECO:0000256" key="4">
    <source>
        <dbReference type="ARBA" id="ARBA00007389"/>
    </source>
</evidence>
<sequence length="349" mass="39563">MKLSFRWYGEEDPVKIEYIRQIPTMHSIVTAVYDVPVGEKWPVESIQKLKKTVEDNGLHFEVIESVPVHEDIKLGLPTREKYIENYKENIRNLGAAGVKVICYNFMPVFDWTRTQLDKVNEDGSTALVYYRDQLEKMDPLTGELSLPGWDSSYTKEGLAEIFEKYSKITDEDLWTNLGYFLGEIIPVAESAGVKMAIHPDDPPYPIFGLPRIITNEANLDRFLKLYDSEYNGLTFCTGSLGSGNFNDIPKMVGKFASMGRIHFMHIRNVKLLEDGSSFEETAHHSSYGSMDIVKIISALQSNGFDGYIRPDHGRMIWGETGRPGYGLFDRALGASYIAGIWEAVEKTTK</sequence>
<evidence type="ECO:0000256" key="8">
    <source>
        <dbReference type="ARBA" id="ARBA00023239"/>
    </source>
</evidence>
<accession>V7IBR8</accession>
<dbReference type="InterPro" id="IPR004628">
    <property type="entry name" value="Man_deHydtase"/>
</dbReference>
<dbReference type="AlphaFoldDB" id="V7IBR8"/>
<dbReference type="PATRIC" id="fig|994573.3.peg.327"/>
<dbReference type="EMBL" id="AXUN02000027">
    <property type="protein sequence ID" value="ETA82322.1"/>
    <property type="molecule type" value="Genomic_DNA"/>
</dbReference>
<evidence type="ECO:0000256" key="3">
    <source>
        <dbReference type="ARBA" id="ARBA00004892"/>
    </source>
</evidence>
<comment type="cofactor">
    <cofactor evidence="9">
        <name>Fe(2+)</name>
        <dbReference type="ChEBI" id="CHEBI:29033"/>
    </cofactor>
    <cofactor evidence="9">
        <name>Mn(2+)</name>
        <dbReference type="ChEBI" id="CHEBI:29035"/>
    </cofactor>
</comment>
<gene>
    <name evidence="9" type="primary">uxuA</name>
    <name evidence="10" type="ORF">T472_0201740</name>
</gene>
<comment type="function">
    <text evidence="2 9">Catalyzes the dehydration of D-mannonate.</text>
</comment>
<dbReference type="SUPFAM" id="SSF51658">
    <property type="entry name" value="Xylose isomerase-like"/>
    <property type="match status" value="1"/>
</dbReference>
<keyword evidence="6 9" id="KW-0408">Iron</keyword>
<dbReference type="HAMAP" id="MF_00106">
    <property type="entry name" value="UxuA"/>
    <property type="match status" value="1"/>
</dbReference>
<dbReference type="STRING" id="994573.T472_0201740"/>
<proteinExistence type="inferred from homology"/>
<evidence type="ECO:0000256" key="5">
    <source>
        <dbReference type="ARBA" id="ARBA00012927"/>
    </source>
</evidence>
<comment type="catalytic activity">
    <reaction evidence="1 9">
        <text>D-mannonate = 2-dehydro-3-deoxy-D-gluconate + H2O</text>
        <dbReference type="Rhea" id="RHEA:20097"/>
        <dbReference type="ChEBI" id="CHEBI:15377"/>
        <dbReference type="ChEBI" id="CHEBI:17767"/>
        <dbReference type="ChEBI" id="CHEBI:57990"/>
        <dbReference type="EC" id="4.2.1.8"/>
    </reaction>
</comment>
<keyword evidence="11" id="KW-1185">Reference proteome</keyword>
<dbReference type="PANTHER" id="PTHR30387">
    <property type="entry name" value="MANNONATE DEHYDRATASE"/>
    <property type="match status" value="1"/>
</dbReference>
<dbReference type="EC" id="4.2.1.8" evidence="5 9"/>
<dbReference type="Gene3D" id="3.20.20.150">
    <property type="entry name" value="Divalent-metal-dependent TIM barrel enzymes"/>
    <property type="match status" value="1"/>
</dbReference>
<keyword evidence="7 9" id="KW-0464">Manganese</keyword>
<dbReference type="GO" id="GO:0008198">
    <property type="term" value="F:ferrous iron binding"/>
    <property type="evidence" value="ECO:0007669"/>
    <property type="project" value="TreeGrafter"/>
</dbReference>
<dbReference type="RefSeq" id="WP_023384842.1">
    <property type="nucleotide sequence ID" value="NZ_AXUN02000027.1"/>
</dbReference>
<dbReference type="NCBIfam" id="TIGR00695">
    <property type="entry name" value="uxuA"/>
    <property type="match status" value="1"/>
</dbReference>
<protein>
    <recommendedName>
        <fullName evidence="5 9">Mannonate dehydratase</fullName>
        <ecNumber evidence="5 9">4.2.1.8</ecNumber>
    </recommendedName>
    <alternativeName>
        <fullName evidence="9">D-mannonate hydro-lyase</fullName>
    </alternativeName>
</protein>
<dbReference type="PANTHER" id="PTHR30387:SF2">
    <property type="entry name" value="MANNONATE DEHYDRATASE"/>
    <property type="match status" value="1"/>
</dbReference>
<dbReference type="GO" id="GO:0042840">
    <property type="term" value="P:D-glucuronate catabolic process"/>
    <property type="evidence" value="ECO:0007669"/>
    <property type="project" value="TreeGrafter"/>
</dbReference>
<dbReference type="InterPro" id="IPR036237">
    <property type="entry name" value="Xyl_isomerase-like_sf"/>
</dbReference>
<evidence type="ECO:0000256" key="7">
    <source>
        <dbReference type="ARBA" id="ARBA00023211"/>
    </source>
</evidence>
<dbReference type="GO" id="GO:0008927">
    <property type="term" value="F:mannonate dehydratase activity"/>
    <property type="evidence" value="ECO:0007669"/>
    <property type="project" value="UniProtKB-UniRule"/>
</dbReference>
<dbReference type="Pfam" id="PF03786">
    <property type="entry name" value="UxuA"/>
    <property type="match status" value="1"/>
</dbReference>
<comment type="caution">
    <text evidence="10">The sequence shown here is derived from an EMBL/GenBank/DDBJ whole genome shotgun (WGS) entry which is preliminary data.</text>
</comment>
<organism evidence="10 11">
    <name type="scientific">Youngiibacter fragilis 232.1</name>
    <dbReference type="NCBI Taxonomy" id="994573"/>
    <lineage>
        <taxon>Bacteria</taxon>
        <taxon>Bacillati</taxon>
        <taxon>Bacillota</taxon>
        <taxon>Clostridia</taxon>
        <taxon>Eubacteriales</taxon>
        <taxon>Clostridiaceae</taxon>
        <taxon>Youngiibacter</taxon>
    </lineage>
</organism>
<evidence type="ECO:0000256" key="6">
    <source>
        <dbReference type="ARBA" id="ARBA00023004"/>
    </source>
</evidence>
<name>V7IBR8_9CLOT</name>
<dbReference type="NCBIfam" id="NF003027">
    <property type="entry name" value="PRK03906.1"/>
    <property type="match status" value="2"/>
</dbReference>
<dbReference type="eggNOG" id="COG1312">
    <property type="taxonomic scope" value="Bacteria"/>
</dbReference>
<evidence type="ECO:0000256" key="9">
    <source>
        <dbReference type="HAMAP-Rule" id="MF_00106"/>
    </source>
</evidence>
<comment type="similarity">
    <text evidence="4 9">Belongs to the mannonate dehydratase family.</text>
</comment>
<dbReference type="Proteomes" id="UP000017747">
    <property type="component" value="Unassembled WGS sequence"/>
</dbReference>
<evidence type="ECO:0000313" key="10">
    <source>
        <dbReference type="EMBL" id="ETA82322.1"/>
    </source>
</evidence>
<evidence type="ECO:0000313" key="11">
    <source>
        <dbReference type="Proteomes" id="UP000017747"/>
    </source>
</evidence>
<keyword evidence="8 9" id="KW-0456">Lyase</keyword>
<evidence type="ECO:0000256" key="2">
    <source>
        <dbReference type="ARBA" id="ARBA00002713"/>
    </source>
</evidence>
<reference evidence="10 11" key="1">
    <citation type="journal article" date="2014" name="Genome Announc.">
        <title>Genome Sequence of Youngiibacter fragilis, the Type Strain of the Genus Youngiibacter.</title>
        <authorList>
            <person name="Wawrik C.B."/>
            <person name="Callaghan A.V."/>
            <person name="Stamps B.W."/>
            <person name="Wawrik B."/>
        </authorList>
    </citation>
    <scope>NUCLEOTIDE SEQUENCE [LARGE SCALE GENOMIC DNA]</scope>
    <source>
        <strain evidence="10 11">232.1</strain>
    </source>
</reference>